<dbReference type="SUPFAM" id="SSF48452">
    <property type="entry name" value="TPR-like"/>
    <property type="match status" value="1"/>
</dbReference>
<evidence type="ECO:0000259" key="1">
    <source>
        <dbReference type="Pfam" id="PF14322"/>
    </source>
</evidence>
<proteinExistence type="predicted"/>
<dbReference type="Proteomes" id="UP001199816">
    <property type="component" value="Unassembled WGS sequence"/>
</dbReference>
<dbReference type="InterPro" id="IPR033985">
    <property type="entry name" value="SusD-like_N"/>
</dbReference>
<reference evidence="2 3" key="1">
    <citation type="submission" date="2021-11" db="EMBL/GenBank/DDBJ databases">
        <title>Genomic of Niabella pedocola.</title>
        <authorList>
            <person name="Wu T."/>
        </authorList>
    </citation>
    <scope>NUCLEOTIDE SEQUENCE [LARGE SCALE GENOMIC DNA]</scope>
    <source>
        <strain evidence="2 3">JCM 31011</strain>
    </source>
</reference>
<feature type="domain" description="SusD-like N-terminal" evidence="1">
    <location>
        <begin position="21"/>
        <end position="225"/>
    </location>
</feature>
<organism evidence="2 3">
    <name type="scientific">Niabella pedocola</name>
    <dbReference type="NCBI Taxonomy" id="1752077"/>
    <lineage>
        <taxon>Bacteria</taxon>
        <taxon>Pseudomonadati</taxon>
        <taxon>Bacteroidota</taxon>
        <taxon>Chitinophagia</taxon>
        <taxon>Chitinophagales</taxon>
        <taxon>Chitinophagaceae</taxon>
        <taxon>Niabella</taxon>
    </lineage>
</organism>
<keyword evidence="3" id="KW-1185">Reference proteome</keyword>
<evidence type="ECO:0000313" key="2">
    <source>
        <dbReference type="EMBL" id="MCD2424613.1"/>
    </source>
</evidence>
<dbReference type="RefSeq" id="WP_231006767.1">
    <property type="nucleotide sequence ID" value="NZ_JAJNEC010000005.1"/>
</dbReference>
<accession>A0ABS8PWC4</accession>
<comment type="caution">
    <text evidence="2">The sequence shown here is derived from an EMBL/GenBank/DDBJ whole genome shotgun (WGS) entry which is preliminary data.</text>
</comment>
<name>A0ABS8PWC4_9BACT</name>
<dbReference type="Gene3D" id="1.25.40.390">
    <property type="match status" value="1"/>
</dbReference>
<gene>
    <name evidence="2" type="ORF">LQ567_17665</name>
</gene>
<sequence>MKRILYTLVLILMIALVSCKKFLDKDPDLRTQINTLDKVAQLLVTAYPERHYLAFAETASDNAEDKSAALAAYNNEPFPSLYNWNEMTDDINGSPTKYWNAAYAAIASANQALAAIEENQFGTAANQYKGEALVARAYAHFMLVTFFAKAYVPGGTNNTPGIPYVKEPETVAVKLYERGTVASVYEDLEKDLTEGLPLLSGGQWQVPKYHFNPQAANAFAARFYLFKGDWDKVIQHVSAILPENNFKENIRQYNGSLYNLTYTEHRIEYTKADKSWNLLLANTYSNFQRGSSSIEAAGGARYSFGETKKNLYNKVTVFGAPFRNRYGVYTAPNYTTNKYNEYFYYTNVAAGIGYPYIMMPLLTMDEALLNRAEAYIQKGQFAQGIADLSTFASTRIVNYNSTTHALTVEKAKAFFNTADDKEALIKALLETKQIAFMQEGIRWMDILRHRLTVSHNFIASDGTETFKTLGPDDNRRMFQIPPDAKLSGVAANPR</sequence>
<dbReference type="EMBL" id="JAJNEC010000005">
    <property type="protein sequence ID" value="MCD2424613.1"/>
    <property type="molecule type" value="Genomic_DNA"/>
</dbReference>
<protein>
    <submittedName>
        <fullName evidence="2">RagB/SusD family nutrient uptake outer membrane protein</fullName>
    </submittedName>
</protein>
<dbReference type="PROSITE" id="PS51257">
    <property type="entry name" value="PROKAR_LIPOPROTEIN"/>
    <property type="match status" value="1"/>
</dbReference>
<evidence type="ECO:0000313" key="3">
    <source>
        <dbReference type="Proteomes" id="UP001199816"/>
    </source>
</evidence>
<dbReference type="Pfam" id="PF14322">
    <property type="entry name" value="SusD-like_3"/>
    <property type="match status" value="1"/>
</dbReference>
<dbReference type="InterPro" id="IPR011990">
    <property type="entry name" value="TPR-like_helical_dom_sf"/>
</dbReference>